<keyword evidence="4" id="KW-1185">Reference proteome</keyword>
<dbReference type="EMBL" id="JAQNDK010000002">
    <property type="protein sequence ID" value="MDC0679528.1"/>
    <property type="molecule type" value="Genomic_DNA"/>
</dbReference>
<evidence type="ECO:0000256" key="1">
    <source>
        <dbReference type="SAM" id="MobiDB-lite"/>
    </source>
</evidence>
<evidence type="ECO:0000313" key="3">
    <source>
        <dbReference type="EMBL" id="MDC0679528.1"/>
    </source>
</evidence>
<feature type="signal peptide" evidence="2">
    <location>
        <begin position="1"/>
        <end position="33"/>
    </location>
</feature>
<proteinExistence type="predicted"/>
<sequence length="264" mass="27573">MSLTDRRGHGLHLMTLASSSFLALLLGATRADAQAPDAGSGDVERAFDAGPPGTADARSARRPALDVPVGGFVDLEWRVMGLGGHVSHGPAFAAGVTFADGLVRLGLGGLARPGPMNPATFEVALPGGQTYKGQRTLELKSDGSMLGAHVGLSFRLPFAEALAVQIPITVGYGGFGFYLQGDDRKTPDGRRVSAWEDELFAGKDSFLGVVVDAGLRLGYQPDDAPWFRPYVGASFTAVPGFDTVVRDDYLGFSGVLGVELGHGI</sequence>
<reference evidence="3 4" key="1">
    <citation type="submission" date="2023-01" db="EMBL/GenBank/DDBJ databases">
        <title>Minimal conservation of predation-associated metabolite biosynthetic gene clusters underscores biosynthetic potential of Myxococcota including descriptions for ten novel species: Archangium lansinium sp. nov., Myxococcus landrumus sp. nov., Nannocystis bai.</title>
        <authorList>
            <person name="Ahearne A."/>
            <person name="Stevens C."/>
            <person name="Dowd S."/>
        </authorList>
    </citation>
    <scope>NUCLEOTIDE SEQUENCE [LARGE SCALE GENOMIC DNA]</scope>
    <source>
        <strain evidence="3 4">WIWO2</strain>
    </source>
</reference>
<dbReference type="RefSeq" id="WP_272096519.1">
    <property type="nucleotide sequence ID" value="NZ_JAQNDK010000002.1"/>
</dbReference>
<organism evidence="3 4">
    <name type="scientific">Sorangium atrum</name>
    <dbReference type="NCBI Taxonomy" id="2995308"/>
    <lineage>
        <taxon>Bacteria</taxon>
        <taxon>Pseudomonadati</taxon>
        <taxon>Myxococcota</taxon>
        <taxon>Polyangia</taxon>
        <taxon>Polyangiales</taxon>
        <taxon>Polyangiaceae</taxon>
        <taxon>Sorangium</taxon>
    </lineage>
</organism>
<comment type="caution">
    <text evidence="3">The sequence shown here is derived from an EMBL/GenBank/DDBJ whole genome shotgun (WGS) entry which is preliminary data.</text>
</comment>
<evidence type="ECO:0008006" key="5">
    <source>
        <dbReference type="Google" id="ProtNLM"/>
    </source>
</evidence>
<feature type="region of interest" description="Disordered" evidence="1">
    <location>
        <begin position="34"/>
        <end position="60"/>
    </location>
</feature>
<accession>A0ABT5BZE7</accession>
<keyword evidence="2" id="KW-0732">Signal</keyword>
<evidence type="ECO:0000256" key="2">
    <source>
        <dbReference type="SAM" id="SignalP"/>
    </source>
</evidence>
<gene>
    <name evidence="3" type="ORF">POL72_17420</name>
</gene>
<name>A0ABT5BZE7_9BACT</name>
<dbReference type="Proteomes" id="UP001217485">
    <property type="component" value="Unassembled WGS sequence"/>
</dbReference>
<protein>
    <recommendedName>
        <fullName evidence="5">Outer membrane protein beta-barrel domain-containing protein</fullName>
    </recommendedName>
</protein>
<feature type="chain" id="PRO_5046271660" description="Outer membrane protein beta-barrel domain-containing protein" evidence="2">
    <location>
        <begin position="34"/>
        <end position="264"/>
    </location>
</feature>
<evidence type="ECO:0000313" key="4">
    <source>
        <dbReference type="Proteomes" id="UP001217485"/>
    </source>
</evidence>